<reference evidence="1 2" key="1">
    <citation type="submission" date="2018-04" db="EMBL/GenBank/DDBJ databases">
        <title>Sphingobacterium sp. M46 Genome.</title>
        <authorList>
            <person name="Cheng J."/>
            <person name="Li Y."/>
        </authorList>
    </citation>
    <scope>NUCLEOTIDE SEQUENCE [LARGE SCALE GENOMIC DNA]</scope>
    <source>
        <strain evidence="1 2">M46</strain>
    </source>
</reference>
<dbReference type="OrthoDB" id="711032at2"/>
<protein>
    <submittedName>
        <fullName evidence="1">Penicillin-binding protein</fullName>
    </submittedName>
</protein>
<keyword evidence="2" id="KW-1185">Reference proteome</keyword>
<accession>A0A363NU95</accession>
<gene>
    <name evidence="1" type="ORF">DCO56_13660</name>
</gene>
<dbReference type="EMBL" id="QCXX01000003">
    <property type="protein sequence ID" value="PUV24386.1"/>
    <property type="molecule type" value="Genomic_DNA"/>
</dbReference>
<comment type="caution">
    <text evidence="1">The sequence shown here is derived from an EMBL/GenBank/DDBJ whole genome shotgun (WGS) entry which is preliminary data.</text>
</comment>
<proteinExistence type="predicted"/>
<organism evidence="1 2">
    <name type="scientific">Sphingobacterium athyrii</name>
    <dbReference type="NCBI Taxonomy" id="2152717"/>
    <lineage>
        <taxon>Bacteria</taxon>
        <taxon>Pseudomonadati</taxon>
        <taxon>Bacteroidota</taxon>
        <taxon>Sphingobacteriia</taxon>
        <taxon>Sphingobacteriales</taxon>
        <taxon>Sphingobacteriaceae</taxon>
        <taxon>Sphingobacterium</taxon>
    </lineage>
</organism>
<evidence type="ECO:0000313" key="2">
    <source>
        <dbReference type="Proteomes" id="UP000250831"/>
    </source>
</evidence>
<dbReference type="RefSeq" id="WP_108634312.1">
    <property type="nucleotide sequence ID" value="NZ_QCXX01000003.1"/>
</dbReference>
<dbReference type="AlphaFoldDB" id="A0A363NU95"/>
<name>A0A363NU95_9SPHI</name>
<evidence type="ECO:0000313" key="1">
    <source>
        <dbReference type="EMBL" id="PUV24386.1"/>
    </source>
</evidence>
<dbReference type="Proteomes" id="UP000250831">
    <property type="component" value="Unassembled WGS sequence"/>
</dbReference>
<sequence length="118" mass="13731">MTRSNMHITFSNGKSIICVLDSSSAPEQGYIVEDILLPLLALNDADQELSLIKKHCTMDERRCNACYRYYVNLMTKEVTLFEENYSFRADRFRKGKDITQRYTNYVETLNNGKDEKGK</sequence>